<name>K0K630_SACES</name>
<dbReference type="BioCyc" id="SESP1179773:BN6_RS41245-MONOMER"/>
<accession>K0K630</accession>
<sequence length="67" mass="7270">MTTTWSWRKSTRSATNGQCVEIGTRADETTVGVRDSKLGDASAILLFPARAFAAFTGTHQHKSDNRG</sequence>
<organism evidence="2 3">
    <name type="scientific">Saccharothrix espanaensis (strain ATCC 51144 / DSM 44229 / JCM 9112 / NBRC 15066 / NRRL 15764)</name>
    <dbReference type="NCBI Taxonomy" id="1179773"/>
    <lineage>
        <taxon>Bacteria</taxon>
        <taxon>Bacillati</taxon>
        <taxon>Actinomycetota</taxon>
        <taxon>Actinomycetes</taxon>
        <taxon>Pseudonocardiales</taxon>
        <taxon>Pseudonocardiaceae</taxon>
        <taxon>Saccharothrix</taxon>
    </lineage>
</organism>
<proteinExistence type="predicted"/>
<evidence type="ECO:0000259" key="1">
    <source>
        <dbReference type="Pfam" id="PF04149"/>
    </source>
</evidence>
<dbReference type="Pfam" id="PF04149">
    <property type="entry name" value="DUF397"/>
    <property type="match status" value="1"/>
</dbReference>
<dbReference type="Proteomes" id="UP000006281">
    <property type="component" value="Chromosome"/>
</dbReference>
<dbReference type="STRING" id="1179773.BN6_85110"/>
<evidence type="ECO:0000313" key="2">
    <source>
        <dbReference type="EMBL" id="CCH35725.1"/>
    </source>
</evidence>
<dbReference type="AlphaFoldDB" id="K0K630"/>
<protein>
    <recommendedName>
        <fullName evidence="1">DUF397 domain-containing protein</fullName>
    </recommendedName>
</protein>
<dbReference type="InterPro" id="IPR007278">
    <property type="entry name" value="DUF397"/>
</dbReference>
<feature type="domain" description="DUF397" evidence="1">
    <location>
        <begin position="6"/>
        <end position="57"/>
    </location>
</feature>
<dbReference type="HOGENOM" id="CLU_131550_3_3_11"/>
<dbReference type="KEGG" id="sesp:BN6_85110"/>
<dbReference type="OrthoDB" id="4570646at2"/>
<evidence type="ECO:0000313" key="3">
    <source>
        <dbReference type="Proteomes" id="UP000006281"/>
    </source>
</evidence>
<dbReference type="PATRIC" id="fig|1179773.3.peg.8596"/>
<reference evidence="2 3" key="1">
    <citation type="journal article" date="2012" name="BMC Genomics">
        <title>Complete genome sequence of Saccharothrix espanaensis DSM 44229T and comparison to the other completely sequenced Pseudonocardiaceae.</title>
        <authorList>
            <person name="Strobel T."/>
            <person name="Al-Dilaimi A."/>
            <person name="Blom J."/>
            <person name="Gessner A."/>
            <person name="Kalinowski J."/>
            <person name="Luzhetska M."/>
            <person name="Puhler A."/>
            <person name="Szczepanowski R."/>
            <person name="Bechthold A."/>
            <person name="Ruckert C."/>
        </authorList>
    </citation>
    <scope>NUCLEOTIDE SEQUENCE [LARGE SCALE GENOMIC DNA]</scope>
    <source>
        <strain evidence="3">ATCC 51144 / DSM 44229 / JCM 9112 / NBRC 15066 / NRRL 15764</strain>
    </source>
</reference>
<keyword evidence="3" id="KW-1185">Reference proteome</keyword>
<dbReference type="RefSeq" id="WP_015105832.1">
    <property type="nucleotide sequence ID" value="NC_019673.1"/>
</dbReference>
<gene>
    <name evidence="2" type="ordered locus">BN6_85110</name>
</gene>
<dbReference type="EMBL" id="HE804045">
    <property type="protein sequence ID" value="CCH35725.1"/>
    <property type="molecule type" value="Genomic_DNA"/>
</dbReference>